<name>A0A6G8R158_9CAUD</name>
<protein>
    <submittedName>
        <fullName evidence="2">Uncharacterized protein</fullName>
    </submittedName>
</protein>
<keyword evidence="1" id="KW-1133">Transmembrane helix</keyword>
<sequence length="43" mass="4543">MNERNKWGPLAAGGAFILSLVVGIPLALLIADAMQYPAWPYGG</sequence>
<dbReference type="Proteomes" id="UP000500873">
    <property type="component" value="Segment"/>
</dbReference>
<keyword evidence="3" id="KW-1185">Reference proteome</keyword>
<dbReference type="KEGG" id="vg:55628273"/>
<reference evidence="2 3" key="1">
    <citation type="submission" date="2020-02" db="EMBL/GenBank/DDBJ databases">
        <authorList>
            <person name="Tolsma S."/>
            <person name="Caruso S.M."/>
            <person name="Garlena R.A."/>
            <person name="Russell D.A."/>
            <person name="Pope W.H."/>
            <person name="Jacobs-Se D."/>
            <person name="Hatfull G.F."/>
            <person name="Noordewier B."/>
        </authorList>
    </citation>
    <scope>NUCLEOTIDE SEQUENCE [LARGE SCALE GENOMIC DNA]</scope>
</reference>
<feature type="transmembrane region" description="Helical" evidence="1">
    <location>
        <begin position="7"/>
        <end position="31"/>
    </location>
</feature>
<evidence type="ECO:0000313" key="2">
    <source>
        <dbReference type="EMBL" id="QIN93929.1"/>
    </source>
</evidence>
<dbReference type="EMBL" id="MT024863">
    <property type="protein sequence ID" value="QIN93929.1"/>
    <property type="molecule type" value="Genomic_DNA"/>
</dbReference>
<keyword evidence="1" id="KW-0812">Transmembrane</keyword>
<keyword evidence="1" id="KW-0472">Membrane</keyword>
<dbReference type="RefSeq" id="YP_009857429.1">
    <property type="nucleotide sequence ID" value="NC_048860.1"/>
</dbReference>
<accession>A0A6G8R158</accession>
<organism evidence="2 3">
    <name type="scientific">Microbacterium phage Arete</name>
    <dbReference type="NCBI Taxonomy" id="2713257"/>
    <lineage>
        <taxon>Viruses</taxon>
        <taxon>Duplodnaviria</taxon>
        <taxon>Heunggongvirae</taxon>
        <taxon>Uroviricota</taxon>
        <taxon>Caudoviricetes</taxon>
        <taxon>Burrovirus</taxon>
        <taxon>Burrovirus arete</taxon>
    </lineage>
</organism>
<dbReference type="GeneID" id="55628273"/>
<gene>
    <name evidence="2" type="primary">46</name>
    <name evidence="2" type="ORF">SEA_ARETE_46</name>
</gene>
<proteinExistence type="predicted"/>
<evidence type="ECO:0000313" key="3">
    <source>
        <dbReference type="Proteomes" id="UP000500873"/>
    </source>
</evidence>
<evidence type="ECO:0000256" key="1">
    <source>
        <dbReference type="SAM" id="Phobius"/>
    </source>
</evidence>